<organism evidence="3 4">
    <name type="scientific">Streptomyces cremeus</name>
    <dbReference type="NCBI Taxonomy" id="66881"/>
    <lineage>
        <taxon>Bacteria</taxon>
        <taxon>Bacillati</taxon>
        <taxon>Actinomycetota</taxon>
        <taxon>Actinomycetes</taxon>
        <taxon>Kitasatosporales</taxon>
        <taxon>Streptomycetaceae</taxon>
        <taxon>Streptomyces</taxon>
    </lineage>
</organism>
<proteinExistence type="predicted"/>
<feature type="signal peptide" evidence="2">
    <location>
        <begin position="1"/>
        <end position="28"/>
    </location>
</feature>
<evidence type="ECO:0000313" key="3">
    <source>
        <dbReference type="EMBL" id="MFB9519228.1"/>
    </source>
</evidence>
<keyword evidence="4" id="KW-1185">Reference proteome</keyword>
<evidence type="ECO:0000313" key="4">
    <source>
        <dbReference type="Proteomes" id="UP001589718"/>
    </source>
</evidence>
<keyword evidence="2" id="KW-0732">Signal</keyword>
<dbReference type="Proteomes" id="UP001589718">
    <property type="component" value="Unassembled WGS sequence"/>
</dbReference>
<feature type="compositionally biased region" description="Pro residues" evidence="1">
    <location>
        <begin position="56"/>
        <end position="72"/>
    </location>
</feature>
<accession>A0ABV5P7Q5</accession>
<evidence type="ECO:0000256" key="1">
    <source>
        <dbReference type="SAM" id="MobiDB-lite"/>
    </source>
</evidence>
<reference evidence="3 4" key="1">
    <citation type="submission" date="2024-09" db="EMBL/GenBank/DDBJ databases">
        <authorList>
            <person name="Sun Q."/>
            <person name="Mori K."/>
        </authorList>
    </citation>
    <scope>NUCLEOTIDE SEQUENCE [LARGE SCALE GENOMIC DNA]</scope>
    <source>
        <strain evidence="3 4">JCM 4362</strain>
    </source>
</reference>
<feature type="chain" id="PRO_5045257880" description="Peptidoglycan-binding protein" evidence="2">
    <location>
        <begin position="29"/>
        <end position="161"/>
    </location>
</feature>
<evidence type="ECO:0000256" key="2">
    <source>
        <dbReference type="SAM" id="SignalP"/>
    </source>
</evidence>
<feature type="compositionally biased region" description="Basic and acidic residues" evidence="1">
    <location>
        <begin position="96"/>
        <end position="105"/>
    </location>
</feature>
<comment type="caution">
    <text evidence="3">The sequence shown here is derived from an EMBL/GenBank/DDBJ whole genome shotgun (WGS) entry which is preliminary data.</text>
</comment>
<name>A0ABV5P7Q5_STRCM</name>
<sequence length="161" mass="16447">MHLPVTQRRFRRTAVALLMGMAGAAALAACGGGKPAPAVTTTVTAPAPTVTVTATPTPPTPPATPTQPPPASAAPTGQPPQGSGKPDVTLTGDPDAASKELERLKGTGWWNPDKIEYADDPVTALQQFDKWLAKGYVAPDGGWTQEGRAAVQAANDGGPEM</sequence>
<dbReference type="EMBL" id="JBHMCR010000003">
    <property type="protein sequence ID" value="MFB9519228.1"/>
    <property type="molecule type" value="Genomic_DNA"/>
</dbReference>
<dbReference type="RefSeq" id="WP_345225676.1">
    <property type="nucleotide sequence ID" value="NZ_BAAAXE010000013.1"/>
</dbReference>
<evidence type="ECO:0008006" key="5">
    <source>
        <dbReference type="Google" id="ProtNLM"/>
    </source>
</evidence>
<gene>
    <name evidence="3" type="ORF">ACFFTU_04575</name>
</gene>
<feature type="region of interest" description="Disordered" evidence="1">
    <location>
        <begin position="49"/>
        <end position="113"/>
    </location>
</feature>
<protein>
    <recommendedName>
        <fullName evidence="5">Peptidoglycan-binding protein</fullName>
    </recommendedName>
</protein>